<protein>
    <recommendedName>
        <fullName evidence="1">PH domain-containing protein</fullName>
    </recommendedName>
</protein>
<feature type="domain" description="PH" evidence="1">
    <location>
        <begin position="95"/>
        <end position="198"/>
    </location>
</feature>
<dbReference type="InterPro" id="IPR009091">
    <property type="entry name" value="RCC1/BLIP-II"/>
</dbReference>
<dbReference type="EMBL" id="HACM01001101">
    <property type="protein sequence ID" value="CRZ01543.1"/>
    <property type="molecule type" value="Transcribed_RNA"/>
</dbReference>
<dbReference type="SUPFAM" id="SSF50729">
    <property type="entry name" value="PH domain-like"/>
    <property type="match status" value="1"/>
</dbReference>
<evidence type="ECO:0000313" key="2">
    <source>
        <dbReference type="EMBL" id="CRZ01543.1"/>
    </source>
</evidence>
<sequence length="499" mass="54067">MVDDGGLVQAQHCFPAQFNAISGALTDGIIRYNETDHSIDLFDITGQILSITCSNIICYQFDIRDPKGRFTIYRRAHLPIDIKILFAGEVDTIRSLMDCLLSKRPLTTSWKQWRSGLCELCGNIVSIILLGNAHVVFANRNTPILMINLAHTKIGLNGKTAINLTVLQGAEKEYVLVMKNERERQEWVVAFNRAMAIRKPNPQMLHQLSQPLIACEAGKPLQEPTGLSAPNSPSAKVTGNTALQVVVHDLDDDENEIEPLPSVSIVSPVSVQPRSGRMSYATAPMGKAKPGTVSDNHPIKTKELFECQSPESVANDYRTAPSSPSVAQAAPIYDSDKLIDKTIDHDENKPEGREGKPVYETMGAQEQIFESGCHLFALEHNGSIRCISSSSNIRQITASCAEAAAITMDGSIIAWAFSETGVASNSVDIACPDGARFSRVSCGRDHHLAISSPPSSQLYGWGRCSLLGMRGHIKTVGVATAIPIFAGVHVTTVGSAAKH</sequence>
<reference evidence="2" key="1">
    <citation type="submission" date="2015-04" db="EMBL/GenBank/DDBJ databases">
        <title>The genome sequence of the plant pathogenic Rhizarian Plasmodiophora brassicae reveals insights in its biotrophic life cycle and the origin of chitin synthesis.</title>
        <authorList>
            <person name="Schwelm A."/>
            <person name="Fogelqvist J."/>
            <person name="Knaust A."/>
            <person name="Julke S."/>
            <person name="Lilja T."/>
            <person name="Dhandapani V."/>
            <person name="Bonilla-Rosso G."/>
            <person name="Karlsson M."/>
            <person name="Shevchenko A."/>
            <person name="Choi S.R."/>
            <person name="Kim H.G."/>
            <person name="Park J.Y."/>
            <person name="Lim Y.P."/>
            <person name="Ludwig-Muller J."/>
            <person name="Dixelius C."/>
        </authorList>
    </citation>
    <scope>NUCLEOTIDE SEQUENCE</scope>
    <source>
        <tissue evidence="2">Potato root galls</tissue>
    </source>
</reference>
<feature type="non-terminal residue" evidence="2">
    <location>
        <position position="499"/>
    </location>
</feature>
<evidence type="ECO:0000259" key="1">
    <source>
        <dbReference type="SMART" id="SM00233"/>
    </source>
</evidence>
<proteinExistence type="predicted"/>
<dbReference type="SMART" id="SM00233">
    <property type="entry name" value="PH"/>
    <property type="match status" value="1"/>
</dbReference>
<name>A0A0H5QHT9_9EUKA</name>
<dbReference type="SUPFAM" id="SSF50985">
    <property type="entry name" value="RCC1/BLIP-II"/>
    <property type="match status" value="1"/>
</dbReference>
<accession>A0A0H5QHT9</accession>
<dbReference type="InterPro" id="IPR001849">
    <property type="entry name" value="PH_domain"/>
</dbReference>
<organism evidence="2">
    <name type="scientific">Spongospora subterranea</name>
    <dbReference type="NCBI Taxonomy" id="70186"/>
    <lineage>
        <taxon>Eukaryota</taxon>
        <taxon>Sar</taxon>
        <taxon>Rhizaria</taxon>
        <taxon>Endomyxa</taxon>
        <taxon>Phytomyxea</taxon>
        <taxon>Plasmodiophorida</taxon>
        <taxon>Plasmodiophoridae</taxon>
        <taxon>Spongospora</taxon>
    </lineage>
</organism>
<dbReference type="Gene3D" id="2.130.10.30">
    <property type="entry name" value="Regulator of chromosome condensation 1/beta-lactamase-inhibitor protein II"/>
    <property type="match status" value="1"/>
</dbReference>
<dbReference type="AlphaFoldDB" id="A0A0H5QHT9"/>